<feature type="compositionally biased region" description="Basic and acidic residues" evidence="1">
    <location>
        <begin position="1"/>
        <end position="14"/>
    </location>
</feature>
<reference evidence="2" key="1">
    <citation type="submission" date="2016-02" db="EMBL/GenBank/DDBJ databases">
        <title>WGS assembly of Manihot esculenta.</title>
        <authorList>
            <person name="Bredeson J.V."/>
            <person name="Prochnik S.E."/>
            <person name="Lyons J.B."/>
            <person name="Schmutz J."/>
            <person name="Grimwood J."/>
            <person name="Vrebalov J."/>
            <person name="Bart R.S."/>
            <person name="Amuge T."/>
            <person name="Ferguson M.E."/>
            <person name="Green R."/>
            <person name="Putnam N."/>
            <person name="Stites J."/>
            <person name="Rounsley S."/>
            <person name="Rokhsar D.S."/>
        </authorList>
    </citation>
    <scope>NUCLEOTIDE SEQUENCE [LARGE SCALE GENOMIC DNA]</scope>
    <source>
        <tissue evidence="2">Leaf</tissue>
    </source>
</reference>
<sequence length="54" mass="6367">MEDQFKNSPEDKTRSHVRIPPPRGQIKAKIFKEICKKVKNLVSMMRKKKKVGEK</sequence>
<dbReference type="EMBL" id="CM004396">
    <property type="protein sequence ID" value="OAY38773.1"/>
    <property type="molecule type" value="Genomic_DNA"/>
</dbReference>
<organism evidence="2">
    <name type="scientific">Manihot esculenta</name>
    <name type="common">Cassava</name>
    <name type="synonym">Jatropha manihot</name>
    <dbReference type="NCBI Taxonomy" id="3983"/>
    <lineage>
        <taxon>Eukaryota</taxon>
        <taxon>Viridiplantae</taxon>
        <taxon>Streptophyta</taxon>
        <taxon>Embryophyta</taxon>
        <taxon>Tracheophyta</taxon>
        <taxon>Spermatophyta</taxon>
        <taxon>Magnoliopsida</taxon>
        <taxon>eudicotyledons</taxon>
        <taxon>Gunneridae</taxon>
        <taxon>Pentapetalae</taxon>
        <taxon>rosids</taxon>
        <taxon>fabids</taxon>
        <taxon>Malpighiales</taxon>
        <taxon>Euphorbiaceae</taxon>
        <taxon>Crotonoideae</taxon>
        <taxon>Manihoteae</taxon>
        <taxon>Manihot</taxon>
    </lineage>
</organism>
<gene>
    <name evidence="2" type="ORF">MANES_10G040800</name>
</gene>
<dbReference type="AlphaFoldDB" id="A0A2C9V4C0"/>
<feature type="region of interest" description="Disordered" evidence="1">
    <location>
        <begin position="1"/>
        <end position="25"/>
    </location>
</feature>
<evidence type="ECO:0000256" key="1">
    <source>
        <dbReference type="SAM" id="MobiDB-lite"/>
    </source>
</evidence>
<accession>A0A2C9V4C0</accession>
<proteinExistence type="predicted"/>
<evidence type="ECO:0000313" key="2">
    <source>
        <dbReference type="EMBL" id="OAY38773.1"/>
    </source>
</evidence>
<protein>
    <submittedName>
        <fullName evidence="2">Uncharacterized protein</fullName>
    </submittedName>
</protein>
<name>A0A2C9V4C0_MANES</name>